<evidence type="ECO:0000256" key="1">
    <source>
        <dbReference type="SAM" id="Phobius"/>
    </source>
</evidence>
<organism evidence="3 4">
    <name type="scientific">Saccharopolyspora rosea</name>
    <dbReference type="NCBI Taxonomy" id="524884"/>
    <lineage>
        <taxon>Bacteria</taxon>
        <taxon>Bacillati</taxon>
        <taxon>Actinomycetota</taxon>
        <taxon>Actinomycetes</taxon>
        <taxon>Pseudonocardiales</taxon>
        <taxon>Pseudonocardiaceae</taxon>
        <taxon>Saccharopolyspora</taxon>
    </lineage>
</organism>
<keyword evidence="3" id="KW-0176">Collagen</keyword>
<keyword evidence="1" id="KW-0472">Membrane</keyword>
<comment type="caution">
    <text evidence="3">The sequence shown here is derived from an EMBL/GenBank/DDBJ whole genome shotgun (WGS) entry which is preliminary data.</text>
</comment>
<protein>
    <submittedName>
        <fullName evidence="3">Collagen binding domain-containing protein</fullName>
    </submittedName>
</protein>
<accession>A0ABW3FNT1</accession>
<feature type="signal peptide" evidence="2">
    <location>
        <begin position="1"/>
        <end position="31"/>
    </location>
</feature>
<keyword evidence="1" id="KW-0812">Transmembrane</keyword>
<keyword evidence="2" id="KW-0732">Signal</keyword>
<dbReference type="Proteomes" id="UP001597018">
    <property type="component" value="Unassembled WGS sequence"/>
</dbReference>
<gene>
    <name evidence="3" type="ORF">ACFQ16_05410</name>
</gene>
<evidence type="ECO:0000313" key="4">
    <source>
        <dbReference type="Proteomes" id="UP001597018"/>
    </source>
</evidence>
<evidence type="ECO:0000256" key="2">
    <source>
        <dbReference type="SAM" id="SignalP"/>
    </source>
</evidence>
<keyword evidence="1" id="KW-1133">Transmembrane helix</keyword>
<name>A0ABW3FNT1_9PSEU</name>
<feature type="transmembrane region" description="Helical" evidence="1">
    <location>
        <begin position="437"/>
        <end position="457"/>
    </location>
</feature>
<dbReference type="EMBL" id="JBHTIW010000002">
    <property type="protein sequence ID" value="MFD0919173.1"/>
    <property type="molecule type" value="Genomic_DNA"/>
</dbReference>
<feature type="chain" id="PRO_5045732684" evidence="2">
    <location>
        <begin position="32"/>
        <end position="467"/>
    </location>
</feature>
<proteinExistence type="predicted"/>
<dbReference type="Gene3D" id="2.60.40.10">
    <property type="entry name" value="Immunoglobulins"/>
    <property type="match status" value="1"/>
</dbReference>
<reference evidence="4" key="1">
    <citation type="journal article" date="2019" name="Int. J. Syst. Evol. Microbiol.">
        <title>The Global Catalogue of Microorganisms (GCM) 10K type strain sequencing project: providing services to taxonomists for standard genome sequencing and annotation.</title>
        <authorList>
            <consortium name="The Broad Institute Genomics Platform"/>
            <consortium name="The Broad Institute Genome Sequencing Center for Infectious Disease"/>
            <person name="Wu L."/>
            <person name="Ma J."/>
        </authorList>
    </citation>
    <scope>NUCLEOTIDE SEQUENCE [LARGE SCALE GENOMIC DNA]</scope>
    <source>
        <strain evidence="4">CCUG 56401</strain>
    </source>
</reference>
<sequence length="467" mass="48576">MRMFRKLVTAVLGTVVLAGGSLLAVPGAANAAPQEGIGHETRPGQPYGGRDRSRDWLGSYLVNGEQVWCVQFALTAPDSHEEYRPGDALKTKWGTPLPDGVAANISYLLLRYGTTKSPDEAAALAHLLHSWTAAPRSAADLDPRNDFTRIAYDADFHYAKLPQATKDAVARLKKEAEANRGPWKAELTAPEGEQTIGKTADWKLTVQRTGGKGIGDVPVKLTATDAKIEGLGPDGTATTPADGGPLTLKVTPTGPHPHVSGELSAPADRPYVRQAVNQPDTTQRVVSTGGEKQLTVEAKAQAVTAPGAVHIGKTDAQSKAGIAGVALRVTAADGKPAIRQDGSPLLGADGKPAVITTGTDGTATIPDLRTPQDIRITEVAPARGYEEAFDAANPPSTAGTLRPGDTLELNLVNKPNTPTVPIHIPAGDPTPGPTSPVGLIALGGLALTTAAVGGAALRRRLVAEQRR</sequence>
<evidence type="ECO:0000313" key="3">
    <source>
        <dbReference type="EMBL" id="MFD0919173.1"/>
    </source>
</evidence>
<dbReference type="RefSeq" id="WP_263251022.1">
    <property type="nucleotide sequence ID" value="NZ_BAABLT010000033.1"/>
</dbReference>
<keyword evidence="4" id="KW-1185">Reference proteome</keyword>
<dbReference type="InterPro" id="IPR013783">
    <property type="entry name" value="Ig-like_fold"/>
</dbReference>